<dbReference type="RefSeq" id="WP_289559826.1">
    <property type="nucleotide sequence ID" value="NZ_JAUDEN010000013.1"/>
</dbReference>
<name>A0ABT7VGB1_9BACE</name>
<reference evidence="1 2" key="1">
    <citation type="submission" date="2023-06" db="EMBL/GenBank/DDBJ databases">
        <authorList>
            <person name="Zeman M."/>
            <person name="Kubasova T."/>
            <person name="Jahodarova E."/>
            <person name="Nykrynova M."/>
            <person name="Rychlik I."/>
        </authorList>
    </citation>
    <scope>NUCLEOTIDE SEQUENCE [LARGE SCALE GENOMIC DNA]</scope>
    <source>
        <strain evidence="1 2">109_WCHN</strain>
    </source>
</reference>
<proteinExistence type="predicted"/>
<dbReference type="Proteomes" id="UP001169458">
    <property type="component" value="Unassembled WGS sequence"/>
</dbReference>
<sequence length="98" mass="10798">MEYIAVMPHSQAFEDSLKRACLTPKAMEQAKKMSQESGTDALICAQDASMDGIELSLAEIEKLMPATFSAMEKKQVTDFFEHMGTPARIKEALLAKGK</sequence>
<gene>
    <name evidence="1" type="ORF">QUW60_08500</name>
</gene>
<accession>A0ABT7VGB1</accession>
<keyword evidence="2" id="KW-1185">Reference proteome</keyword>
<evidence type="ECO:0000313" key="2">
    <source>
        <dbReference type="Proteomes" id="UP001169458"/>
    </source>
</evidence>
<comment type="caution">
    <text evidence="1">The sequence shown here is derived from an EMBL/GenBank/DDBJ whole genome shotgun (WGS) entry which is preliminary data.</text>
</comment>
<organism evidence="1 2">
    <name type="scientific">Bacteroides gallinaceum</name>
    <dbReference type="NCBI Taxonomy" id="1462571"/>
    <lineage>
        <taxon>Bacteria</taxon>
        <taxon>Pseudomonadati</taxon>
        <taxon>Bacteroidota</taxon>
        <taxon>Bacteroidia</taxon>
        <taxon>Bacteroidales</taxon>
        <taxon>Bacteroidaceae</taxon>
        <taxon>Bacteroides</taxon>
    </lineage>
</organism>
<dbReference type="EMBL" id="JAUDEN010000013">
    <property type="protein sequence ID" value="MDM8325262.1"/>
    <property type="molecule type" value="Genomic_DNA"/>
</dbReference>
<reference evidence="2" key="2">
    <citation type="submission" date="2023-07" db="EMBL/GenBank/DDBJ databases">
        <title>Identification and characterization of horizontal gene transfer across gut microbiota members of farm animals based on homology search.</title>
        <authorList>
            <person name="Schwarzerova J."/>
            <person name="Nykrynova M."/>
            <person name="Jureckova K."/>
            <person name="Cejkova D."/>
            <person name="Rychlik I."/>
        </authorList>
    </citation>
    <scope>NUCLEOTIDE SEQUENCE [LARGE SCALE GENOMIC DNA]</scope>
    <source>
        <strain evidence="2">109_WCHN</strain>
    </source>
</reference>
<evidence type="ECO:0000313" key="1">
    <source>
        <dbReference type="EMBL" id="MDM8325262.1"/>
    </source>
</evidence>
<protein>
    <submittedName>
        <fullName evidence="1">Uncharacterized protein</fullName>
    </submittedName>
</protein>